<feature type="domain" description="Far11/STRP C-terminal" evidence="3">
    <location>
        <begin position="557"/>
        <end position="1000"/>
    </location>
</feature>
<name>A0A6A6V4R5_9PLEO</name>
<protein>
    <submittedName>
        <fullName evidence="4">N1221-domain-containing protein</fullName>
    </submittedName>
</protein>
<dbReference type="OrthoDB" id="18234at2759"/>
<evidence type="ECO:0000256" key="1">
    <source>
        <dbReference type="SAM" id="MobiDB-lite"/>
    </source>
</evidence>
<dbReference type="SMART" id="SM01293">
    <property type="entry name" value="DUF3402"/>
    <property type="match status" value="1"/>
</dbReference>
<feature type="compositionally biased region" description="Pro residues" evidence="1">
    <location>
        <begin position="83"/>
        <end position="99"/>
    </location>
</feature>
<evidence type="ECO:0000259" key="3">
    <source>
        <dbReference type="SMART" id="SM01293"/>
    </source>
</evidence>
<accession>A0A6A6V4R5</accession>
<reference evidence="4" key="1">
    <citation type="journal article" date="2020" name="Stud. Mycol.">
        <title>101 Dothideomycetes genomes: a test case for predicting lifestyles and emergence of pathogens.</title>
        <authorList>
            <person name="Haridas S."/>
            <person name="Albert R."/>
            <person name="Binder M."/>
            <person name="Bloem J."/>
            <person name="Labutti K."/>
            <person name="Salamov A."/>
            <person name="Andreopoulos B."/>
            <person name="Baker S."/>
            <person name="Barry K."/>
            <person name="Bills G."/>
            <person name="Bluhm B."/>
            <person name="Cannon C."/>
            <person name="Castanera R."/>
            <person name="Culley D."/>
            <person name="Daum C."/>
            <person name="Ezra D."/>
            <person name="Gonzalez J."/>
            <person name="Henrissat B."/>
            <person name="Kuo A."/>
            <person name="Liang C."/>
            <person name="Lipzen A."/>
            <person name="Lutzoni F."/>
            <person name="Magnuson J."/>
            <person name="Mondo S."/>
            <person name="Nolan M."/>
            <person name="Ohm R."/>
            <person name="Pangilinan J."/>
            <person name="Park H.-J."/>
            <person name="Ramirez L."/>
            <person name="Alfaro M."/>
            <person name="Sun H."/>
            <person name="Tritt A."/>
            <person name="Yoshinaga Y."/>
            <person name="Zwiers L.-H."/>
            <person name="Turgeon B."/>
            <person name="Goodwin S."/>
            <person name="Spatafora J."/>
            <person name="Crous P."/>
            <person name="Grigoriev I."/>
        </authorList>
    </citation>
    <scope>NUCLEOTIDE SEQUENCE</scope>
    <source>
        <strain evidence="4">CBS 119925</strain>
    </source>
</reference>
<dbReference type="PANTHER" id="PTHR13239:SF4">
    <property type="entry name" value="AT25231P"/>
    <property type="match status" value="1"/>
</dbReference>
<dbReference type="GO" id="GO:0005829">
    <property type="term" value="C:cytosol"/>
    <property type="evidence" value="ECO:0007669"/>
    <property type="project" value="TreeGrafter"/>
</dbReference>
<feature type="region of interest" description="Disordered" evidence="1">
    <location>
        <begin position="596"/>
        <end position="625"/>
    </location>
</feature>
<feature type="region of interest" description="Disordered" evidence="1">
    <location>
        <begin position="787"/>
        <end position="838"/>
    </location>
</feature>
<evidence type="ECO:0000313" key="5">
    <source>
        <dbReference type="Proteomes" id="UP000799440"/>
    </source>
</evidence>
<feature type="domain" description="Far11/STRP N-terminal" evidence="2">
    <location>
        <begin position="125"/>
        <end position="449"/>
    </location>
</feature>
<feature type="region of interest" description="Disordered" evidence="1">
    <location>
        <begin position="47"/>
        <end position="105"/>
    </location>
</feature>
<dbReference type="Pfam" id="PF11882">
    <property type="entry name" value="DUF3402"/>
    <property type="match status" value="1"/>
</dbReference>
<dbReference type="PANTHER" id="PTHR13239">
    <property type="entry name" value="PROTEIN REQUIRED FOR HYPHAL ANASTOMOSIS HAM-2"/>
    <property type="match status" value="1"/>
</dbReference>
<dbReference type="Pfam" id="PF07923">
    <property type="entry name" value="N1221"/>
    <property type="match status" value="1"/>
</dbReference>
<feature type="compositionally biased region" description="Basic and acidic residues" evidence="1">
    <location>
        <begin position="608"/>
        <end position="617"/>
    </location>
</feature>
<dbReference type="InterPro" id="IPR021819">
    <property type="entry name" value="Far11/STRP_C"/>
</dbReference>
<sequence>MYEPANLDEPLFPPIVDEAELIPADVSISSIEAAVGEVDLPLYTAEREGLVYDDSSPNPPPEEGRPSNAAPLRPGLRREGSVPPAPLHLPPPAPPPAVPEPLQTADPDSLLQVHGLANTIPGAEPIAYAFKYDDASSFEEEVEEWFSYTVEERAMLLETQASFASTWPTFTEERHKRKCDWTELSPRDHEEFMKLLLGDLGHSESAVRLKSLESLVYLLLGCWNETAGLPLPLAQELTQQSESETTSTPPFPNHEKSGLQVELMRQNVKLLVECEGLPLLVQLLRDSCTKSYDASTEQSTSHERKEAERRELWAVMTAVYIVLEAARVEEKENMDLSIRAQFLALPKPGLFLLLVELVDKLRWDDTIPIPMSKLFLLAWKTILISFGGLAEVEKAKDSFKDKTLDSEDSRGKPIITASPLDYHLFRQEIISKYPAYEPPAPLFPLEPENNSILPPLKNHPNKVAGNHVFGSGVGDLTENNTSIFHKPVHIATPAPSPPPSPAGPGGKGGKKQNYQTNQMFPFMYPPLDESSNNLGGKGSTEIQDILVGRRWEGPDIPTSILEAAQLFSKRMRATRAMKQLWEERVQYMKYERGWTDAEDGPDISELSLEPKEGDVQKEPPSPGSVEERMDLVEECYRTTLPHLQSITLLMLKAVLAHVTTLVTRNTNALQSGGMMYPESNELPNGDRPHTNGVNGVHVTSEELDTLRTQEISMKAVCGLLFLLLKWFKVSHILKFEYVTQLLVDSSFVPLVLKLIQMQEPEKHVTFRCEQEELNFFHFCRAHSRNGIPEEPPRRSLDSGADSAIPPPIPMRRDDSTIESSADPDPLSTNSQHSIPEVDELGNPVSEFLAEPLKHYSWRAFYTSITVLRIMQKICKNKAHRNLMLVSYKSSQFLKKSLKVPHPLLRYYALKLFKNQVPYCGRKWRQSNMRVITAVYLHCRPELRDDWLAGSDVDADVDESMPLEKALRSLTHWFNLKRYPDAMGVQDGCLDEGRDFFARELEKMEWGEEMVSGDPDGEWEVQLNAW</sequence>
<organism evidence="4 5">
    <name type="scientific">Sporormia fimetaria CBS 119925</name>
    <dbReference type="NCBI Taxonomy" id="1340428"/>
    <lineage>
        <taxon>Eukaryota</taxon>
        <taxon>Fungi</taxon>
        <taxon>Dikarya</taxon>
        <taxon>Ascomycota</taxon>
        <taxon>Pezizomycotina</taxon>
        <taxon>Dothideomycetes</taxon>
        <taxon>Pleosporomycetidae</taxon>
        <taxon>Pleosporales</taxon>
        <taxon>Sporormiaceae</taxon>
        <taxon>Sporormia</taxon>
    </lineage>
</organism>
<feature type="region of interest" description="Disordered" evidence="1">
    <location>
        <begin position="491"/>
        <end position="514"/>
    </location>
</feature>
<keyword evidence="5" id="KW-1185">Reference proteome</keyword>
<dbReference type="GO" id="GO:0007010">
    <property type="term" value="P:cytoskeleton organization"/>
    <property type="evidence" value="ECO:0007669"/>
    <property type="project" value="TreeGrafter"/>
</dbReference>
<dbReference type="AlphaFoldDB" id="A0A6A6V4R5"/>
<proteinExistence type="predicted"/>
<dbReference type="InterPro" id="IPR012486">
    <property type="entry name" value="Far11/STRP_N"/>
</dbReference>
<dbReference type="EMBL" id="MU006589">
    <property type="protein sequence ID" value="KAF2744311.1"/>
    <property type="molecule type" value="Genomic_DNA"/>
</dbReference>
<evidence type="ECO:0000313" key="4">
    <source>
        <dbReference type="EMBL" id="KAF2744311.1"/>
    </source>
</evidence>
<dbReference type="InterPro" id="IPR040185">
    <property type="entry name" value="Far11/STRP"/>
</dbReference>
<dbReference type="SMART" id="SM01292">
    <property type="entry name" value="N1221"/>
    <property type="match status" value="1"/>
</dbReference>
<evidence type="ECO:0000259" key="2">
    <source>
        <dbReference type="SMART" id="SM01292"/>
    </source>
</evidence>
<dbReference type="Proteomes" id="UP000799440">
    <property type="component" value="Unassembled WGS sequence"/>
</dbReference>
<gene>
    <name evidence="4" type="ORF">M011DRAFT_408540</name>
</gene>